<organism evidence="8 9">
    <name type="scientific">Neoaquamicrobium microcysteis</name>
    <dbReference type="NCBI Taxonomy" id="2682781"/>
    <lineage>
        <taxon>Bacteria</taxon>
        <taxon>Pseudomonadati</taxon>
        <taxon>Pseudomonadota</taxon>
        <taxon>Alphaproteobacteria</taxon>
        <taxon>Hyphomicrobiales</taxon>
        <taxon>Phyllobacteriaceae</taxon>
        <taxon>Neoaquamicrobium</taxon>
    </lineage>
</organism>
<dbReference type="OrthoDB" id="9806889at2"/>
<dbReference type="EMBL" id="VSZS01000055">
    <property type="protein sequence ID" value="TYR34677.1"/>
    <property type="molecule type" value="Genomic_DNA"/>
</dbReference>
<keyword evidence="3 6" id="KW-0812">Transmembrane</keyword>
<reference evidence="8 9" key="2">
    <citation type="submission" date="2019-09" db="EMBL/GenBank/DDBJ databases">
        <title>Mesorhizobium sp. MaA-C15 isolated from Microcystis aeruginosa.</title>
        <authorList>
            <person name="Jeong S.E."/>
            <person name="Jin H.M."/>
            <person name="Jeon C.O."/>
        </authorList>
    </citation>
    <scope>NUCLEOTIDE SEQUENCE [LARGE SCALE GENOMIC DNA]</scope>
    <source>
        <strain evidence="8 9">MaA-C15</strain>
    </source>
</reference>
<dbReference type="PANTHER" id="PTHR32322">
    <property type="entry name" value="INNER MEMBRANE TRANSPORTER"/>
    <property type="match status" value="1"/>
</dbReference>
<proteinExistence type="predicted"/>
<feature type="domain" description="EamA" evidence="7">
    <location>
        <begin position="5"/>
        <end position="137"/>
    </location>
</feature>
<evidence type="ECO:0000256" key="3">
    <source>
        <dbReference type="ARBA" id="ARBA00022692"/>
    </source>
</evidence>
<feature type="transmembrane region" description="Helical" evidence="6">
    <location>
        <begin position="38"/>
        <end position="55"/>
    </location>
</feature>
<feature type="transmembrane region" description="Helical" evidence="6">
    <location>
        <begin position="183"/>
        <end position="201"/>
    </location>
</feature>
<evidence type="ECO:0000313" key="8">
    <source>
        <dbReference type="EMBL" id="TYR34677.1"/>
    </source>
</evidence>
<feature type="domain" description="EamA" evidence="7">
    <location>
        <begin position="153"/>
        <end position="286"/>
    </location>
</feature>
<evidence type="ECO:0000256" key="4">
    <source>
        <dbReference type="ARBA" id="ARBA00022989"/>
    </source>
</evidence>
<evidence type="ECO:0000256" key="5">
    <source>
        <dbReference type="ARBA" id="ARBA00023136"/>
    </source>
</evidence>
<dbReference type="PANTHER" id="PTHR32322:SF18">
    <property type="entry name" value="S-ADENOSYLMETHIONINE_S-ADENOSYLHOMOCYSTEINE TRANSPORTER"/>
    <property type="match status" value="1"/>
</dbReference>
<evidence type="ECO:0000259" key="7">
    <source>
        <dbReference type="Pfam" id="PF00892"/>
    </source>
</evidence>
<feature type="transmembrane region" description="Helical" evidence="6">
    <location>
        <begin position="94"/>
        <end position="114"/>
    </location>
</feature>
<keyword evidence="4 6" id="KW-1133">Transmembrane helix</keyword>
<feature type="transmembrane region" description="Helical" evidence="6">
    <location>
        <begin position="67"/>
        <end position="88"/>
    </location>
</feature>
<sequence length="298" mass="32251">MFRNAYVLLLLTTLFWGGNAIAGKLAVGHITPMLLTTLRWAMALAIMVAIGLPQLRRDWPVVRPNLLFLFALGTAGFTLFNAALYSALTFTTAINVSIEQAGMPMFIFLANFLLYRMGVSLGQIVGFTISVVGVALTAAHGDLTRLAQLDVNFGDALMLAAILLYAGYTVALRYKPAIHWKSVMLALSAAALVSSLPFAAWEIATDRAIWPDMRGWVIVAYTAILPSIAAQAFYIRGVELIGANRASLFINLVPIFGTLLSIVILGEDFHLYHAVALAMVLGGIWLAEHSGRKRAAAQ</sequence>
<evidence type="ECO:0000313" key="9">
    <source>
        <dbReference type="Proteomes" id="UP000323258"/>
    </source>
</evidence>
<dbReference type="Pfam" id="PF00892">
    <property type="entry name" value="EamA"/>
    <property type="match status" value="2"/>
</dbReference>
<evidence type="ECO:0000256" key="1">
    <source>
        <dbReference type="ARBA" id="ARBA00004651"/>
    </source>
</evidence>
<dbReference type="InterPro" id="IPR050638">
    <property type="entry name" value="AA-Vitamin_Transporters"/>
</dbReference>
<gene>
    <name evidence="8" type="ORF">FY036_04695</name>
</gene>
<dbReference type="InterPro" id="IPR037185">
    <property type="entry name" value="EmrE-like"/>
</dbReference>
<accession>A0A5D4H282</accession>
<protein>
    <submittedName>
        <fullName evidence="8">DMT family transporter</fullName>
    </submittedName>
</protein>
<feature type="transmembrane region" description="Helical" evidence="6">
    <location>
        <begin position="153"/>
        <end position="171"/>
    </location>
</feature>
<comment type="subcellular location">
    <subcellularLocation>
        <location evidence="1">Cell membrane</location>
        <topology evidence="1">Multi-pass membrane protein</topology>
    </subcellularLocation>
</comment>
<dbReference type="InterPro" id="IPR000620">
    <property type="entry name" value="EamA_dom"/>
</dbReference>
<keyword evidence="2" id="KW-1003">Cell membrane</keyword>
<evidence type="ECO:0000256" key="2">
    <source>
        <dbReference type="ARBA" id="ARBA00022475"/>
    </source>
</evidence>
<keyword evidence="5 6" id="KW-0472">Membrane</keyword>
<dbReference type="GO" id="GO:0005886">
    <property type="term" value="C:plasma membrane"/>
    <property type="evidence" value="ECO:0007669"/>
    <property type="project" value="UniProtKB-SubCell"/>
</dbReference>
<keyword evidence="9" id="KW-1185">Reference proteome</keyword>
<feature type="transmembrane region" description="Helical" evidence="6">
    <location>
        <begin position="271"/>
        <end position="287"/>
    </location>
</feature>
<dbReference type="Proteomes" id="UP000323258">
    <property type="component" value="Unassembled WGS sequence"/>
</dbReference>
<reference evidence="8 9" key="1">
    <citation type="submission" date="2019-08" db="EMBL/GenBank/DDBJ databases">
        <authorList>
            <person name="Seo Y.L."/>
        </authorList>
    </citation>
    <scope>NUCLEOTIDE SEQUENCE [LARGE SCALE GENOMIC DNA]</scope>
    <source>
        <strain evidence="8 9">MaA-C15</strain>
    </source>
</reference>
<dbReference type="SUPFAM" id="SSF103481">
    <property type="entry name" value="Multidrug resistance efflux transporter EmrE"/>
    <property type="match status" value="2"/>
</dbReference>
<name>A0A5D4H282_9HYPH</name>
<feature type="transmembrane region" description="Helical" evidence="6">
    <location>
        <begin position="246"/>
        <end position="265"/>
    </location>
</feature>
<feature type="transmembrane region" description="Helical" evidence="6">
    <location>
        <begin position="213"/>
        <end position="234"/>
    </location>
</feature>
<dbReference type="RefSeq" id="WP_148913568.1">
    <property type="nucleotide sequence ID" value="NZ_VSZS01000055.1"/>
</dbReference>
<dbReference type="AlphaFoldDB" id="A0A5D4H282"/>
<evidence type="ECO:0000256" key="6">
    <source>
        <dbReference type="SAM" id="Phobius"/>
    </source>
</evidence>
<feature type="transmembrane region" description="Helical" evidence="6">
    <location>
        <begin position="121"/>
        <end position="141"/>
    </location>
</feature>
<comment type="caution">
    <text evidence="8">The sequence shown here is derived from an EMBL/GenBank/DDBJ whole genome shotgun (WGS) entry which is preliminary data.</text>
</comment>